<feature type="domain" description="M23ase beta-sheet core" evidence="3">
    <location>
        <begin position="110"/>
        <end position="203"/>
    </location>
</feature>
<protein>
    <submittedName>
        <fullName evidence="4">M23 family metallopeptidase</fullName>
    </submittedName>
</protein>
<dbReference type="Pfam" id="PF01551">
    <property type="entry name" value="Peptidase_M23"/>
    <property type="match status" value="1"/>
</dbReference>
<dbReference type="Proteomes" id="UP000310532">
    <property type="component" value="Unassembled WGS sequence"/>
</dbReference>
<evidence type="ECO:0000313" key="5">
    <source>
        <dbReference type="Proteomes" id="UP000310532"/>
    </source>
</evidence>
<feature type="signal peptide" evidence="2">
    <location>
        <begin position="1"/>
        <end position="19"/>
    </location>
</feature>
<keyword evidence="5" id="KW-1185">Reference proteome</keyword>
<keyword evidence="1 2" id="KW-0732">Signal</keyword>
<proteinExistence type="predicted"/>
<dbReference type="PANTHER" id="PTHR21666">
    <property type="entry name" value="PEPTIDASE-RELATED"/>
    <property type="match status" value="1"/>
</dbReference>
<feature type="chain" id="PRO_5020849573" evidence="2">
    <location>
        <begin position="20"/>
        <end position="226"/>
    </location>
</feature>
<gene>
    <name evidence="4" type="ORF">E5355_09595</name>
</gene>
<comment type="caution">
    <text evidence="4">The sequence shown here is derived from an EMBL/GenBank/DDBJ whole genome shotgun (WGS) entry which is preliminary data.</text>
</comment>
<dbReference type="Gene3D" id="2.70.70.10">
    <property type="entry name" value="Glucose Permease (Domain IIA)"/>
    <property type="match status" value="1"/>
</dbReference>
<evidence type="ECO:0000256" key="1">
    <source>
        <dbReference type="ARBA" id="ARBA00022729"/>
    </source>
</evidence>
<organism evidence="4 5">
    <name type="scientific">Bacteroides muris</name>
    <name type="common">ex Afrizal et al. 2022</name>
    <dbReference type="NCBI Taxonomy" id="2516960"/>
    <lineage>
        <taxon>Bacteria</taxon>
        <taxon>Pseudomonadati</taxon>
        <taxon>Bacteroidota</taxon>
        <taxon>Bacteroidia</taxon>
        <taxon>Bacteroidales</taxon>
        <taxon>Bacteroidaceae</taxon>
        <taxon>Bacteroides</taxon>
    </lineage>
</organism>
<accession>A0A4S2AXH2</accession>
<dbReference type="PANTHER" id="PTHR21666:SF289">
    <property type="entry name" value="L-ALA--D-GLU ENDOPEPTIDASE"/>
    <property type="match status" value="1"/>
</dbReference>
<dbReference type="CDD" id="cd12797">
    <property type="entry name" value="M23_peptidase"/>
    <property type="match status" value="1"/>
</dbReference>
<dbReference type="AlphaFoldDB" id="A0A4S2AXH2"/>
<reference evidence="4 5" key="1">
    <citation type="submission" date="2019-04" db="EMBL/GenBank/DDBJ databases">
        <title>Microbes associate with the intestines of laboratory mice.</title>
        <authorList>
            <person name="Navarre W."/>
            <person name="Wong E."/>
            <person name="Huang K."/>
            <person name="Tropini C."/>
            <person name="Ng K."/>
            <person name="Yu B."/>
        </authorList>
    </citation>
    <scope>NUCLEOTIDE SEQUENCE [LARGE SCALE GENOMIC DNA]</scope>
    <source>
        <strain evidence="4 5">NM69_E16B</strain>
    </source>
</reference>
<dbReference type="InterPro" id="IPR050570">
    <property type="entry name" value="Cell_wall_metabolism_enzyme"/>
</dbReference>
<evidence type="ECO:0000259" key="3">
    <source>
        <dbReference type="Pfam" id="PF01551"/>
    </source>
</evidence>
<evidence type="ECO:0000313" key="4">
    <source>
        <dbReference type="EMBL" id="TGY06249.1"/>
    </source>
</evidence>
<evidence type="ECO:0000256" key="2">
    <source>
        <dbReference type="SAM" id="SignalP"/>
    </source>
</evidence>
<dbReference type="InterPro" id="IPR011055">
    <property type="entry name" value="Dup_hybrid_motif"/>
</dbReference>
<sequence>MSKTRILISLLLLLSGNHAKPQFNTVSCSSNRYKVVVENLSRTTNETEATPEIITSENGKSVPDKVALSSADTKKKEQVAHYLSVCYPLSSVKINSPYGYRKDPFTGKRKFHNGIDLHARSAKVFAMMQGRVLKVGQDKVSGKYVTLQHGSFIVSYCHLSQISVSQGQAVLPGDVVGITGNTGRCTGEHLHISIRHNGEHINPRIFLDYINSVKESCVMALIKNTI</sequence>
<dbReference type="EMBL" id="SRYZ01000018">
    <property type="protein sequence ID" value="TGY06249.1"/>
    <property type="molecule type" value="Genomic_DNA"/>
</dbReference>
<dbReference type="RefSeq" id="WP_136010189.1">
    <property type="nucleotide sequence ID" value="NZ_SRYZ01000018.1"/>
</dbReference>
<dbReference type="SUPFAM" id="SSF51261">
    <property type="entry name" value="Duplicated hybrid motif"/>
    <property type="match status" value="1"/>
</dbReference>
<dbReference type="GO" id="GO:0004222">
    <property type="term" value="F:metalloendopeptidase activity"/>
    <property type="evidence" value="ECO:0007669"/>
    <property type="project" value="TreeGrafter"/>
</dbReference>
<name>A0A4S2AXH2_9BACE</name>
<dbReference type="InterPro" id="IPR016047">
    <property type="entry name" value="M23ase_b-sheet_dom"/>
</dbReference>